<sequence length="92" mass="9768">MVITDGAKSYIEEMMKEAGVTTLRFVLASGCCGPSFQLALENAQETDIVKSINNIEVAIDPQVEELVSQVTLDLEQDEEGAGLVISGGSNCC</sequence>
<dbReference type="EMBL" id="JAYERP010000001">
    <property type="protein sequence ID" value="MEA3570670.1"/>
    <property type="molecule type" value="Genomic_DNA"/>
</dbReference>
<dbReference type="InterPro" id="IPR000361">
    <property type="entry name" value="ATAP_core_dom"/>
</dbReference>
<dbReference type="Proteomes" id="UP001292216">
    <property type="component" value="Unassembled WGS sequence"/>
</dbReference>
<organism evidence="2 3">
    <name type="scientific">Paenibacillus phoenicis</name>
    <dbReference type="NCBI Taxonomy" id="554117"/>
    <lineage>
        <taxon>Bacteria</taxon>
        <taxon>Bacillati</taxon>
        <taxon>Bacillota</taxon>
        <taxon>Bacilli</taxon>
        <taxon>Bacillales</taxon>
        <taxon>Paenibacillaceae</taxon>
        <taxon>Paenibacillus</taxon>
    </lineage>
</organism>
<dbReference type="RefSeq" id="WP_127575635.1">
    <property type="nucleotide sequence ID" value="NZ_CBCSKM010000018.1"/>
</dbReference>
<evidence type="ECO:0000313" key="3">
    <source>
        <dbReference type="Proteomes" id="UP001292216"/>
    </source>
</evidence>
<feature type="domain" description="Core" evidence="1">
    <location>
        <begin position="3"/>
        <end position="85"/>
    </location>
</feature>
<evidence type="ECO:0000313" key="2">
    <source>
        <dbReference type="EMBL" id="MEA3570670.1"/>
    </source>
</evidence>
<protein>
    <submittedName>
        <fullName evidence="2">Iron-sulfur cluster biosynthesis family protein</fullName>
    </submittedName>
</protein>
<evidence type="ECO:0000259" key="1">
    <source>
        <dbReference type="Pfam" id="PF01521"/>
    </source>
</evidence>
<comment type="caution">
    <text evidence="2">The sequence shown here is derived from an EMBL/GenBank/DDBJ whole genome shotgun (WGS) entry which is preliminary data.</text>
</comment>
<dbReference type="Pfam" id="PF01521">
    <property type="entry name" value="Fe-S_biosyn"/>
    <property type="match status" value="1"/>
</dbReference>
<dbReference type="SUPFAM" id="SSF89360">
    <property type="entry name" value="HesB-like domain"/>
    <property type="match status" value="1"/>
</dbReference>
<reference evidence="2 3" key="1">
    <citation type="submission" date="2023-12" db="EMBL/GenBank/DDBJ databases">
        <title>Whole genome sequencing of Paenibacillus phoenicis isolated from the Phoenix Mars Lander spacecraft assembly facility.</title>
        <authorList>
            <person name="Garcia A."/>
            <person name="Venkateswaran K."/>
        </authorList>
    </citation>
    <scope>NUCLEOTIDE SEQUENCE [LARGE SCALE GENOMIC DNA]</scope>
    <source>
        <strain evidence="2 3">3PO2SA</strain>
    </source>
</reference>
<dbReference type="InterPro" id="IPR035903">
    <property type="entry name" value="HesB-like_dom_sf"/>
</dbReference>
<dbReference type="Gene3D" id="2.60.300.12">
    <property type="entry name" value="HesB-like domain"/>
    <property type="match status" value="1"/>
</dbReference>
<accession>A0ABU5PLC1</accession>
<proteinExistence type="predicted"/>
<name>A0ABU5PLC1_9BACL</name>
<keyword evidence="3" id="KW-1185">Reference proteome</keyword>
<gene>
    <name evidence="2" type="ORF">U9M73_11735</name>
</gene>